<name>J5PSS8_SACK1</name>
<dbReference type="EMBL" id="AACI03000509">
    <property type="protein sequence ID" value="EJT43748.1"/>
    <property type="molecule type" value="Genomic_DNA"/>
</dbReference>
<organism evidence="2 3">
    <name type="scientific">Saccharomyces kudriavzevii (strain ATCC MYA-4449 / AS 2.2408 / CBS 8840 / NBRC 1802 / NCYC 2889)</name>
    <name type="common">Yeast</name>
    <dbReference type="NCBI Taxonomy" id="226230"/>
    <lineage>
        <taxon>Eukaryota</taxon>
        <taxon>Fungi</taxon>
        <taxon>Dikarya</taxon>
        <taxon>Ascomycota</taxon>
        <taxon>Saccharomycotina</taxon>
        <taxon>Saccharomycetes</taxon>
        <taxon>Saccharomycetales</taxon>
        <taxon>Saccharomycetaceae</taxon>
        <taxon>Saccharomyces</taxon>
    </lineage>
</organism>
<dbReference type="AlphaFoldDB" id="J5PSS8"/>
<evidence type="ECO:0000313" key="2">
    <source>
        <dbReference type="EMBL" id="EJT43748.1"/>
    </source>
</evidence>
<keyword evidence="1" id="KW-1133">Transmembrane helix</keyword>
<feature type="transmembrane region" description="Helical" evidence="1">
    <location>
        <begin position="65"/>
        <end position="85"/>
    </location>
</feature>
<feature type="transmembrane region" description="Helical" evidence="1">
    <location>
        <begin position="12"/>
        <end position="33"/>
    </location>
</feature>
<protein>
    <submittedName>
        <fullName evidence="2">YGL041C-like protein</fullName>
    </submittedName>
</protein>
<keyword evidence="1" id="KW-0472">Membrane</keyword>
<comment type="caution">
    <text evidence="2">The sequence shown here is derived from an EMBL/GenBank/DDBJ whole genome shotgun (WGS) entry which is preliminary data.</text>
</comment>
<evidence type="ECO:0000313" key="3">
    <source>
        <dbReference type="Proteomes" id="UP000002753"/>
    </source>
</evidence>
<accession>J5PSS8</accession>
<evidence type="ECO:0000256" key="1">
    <source>
        <dbReference type="SAM" id="Phobius"/>
    </source>
</evidence>
<dbReference type="Proteomes" id="UP000002753">
    <property type="component" value="Unassembled WGS sequence"/>
</dbReference>
<gene>
    <name evidence="2" type="primary">YGL041C</name>
    <name evidence="2" type="ORF">SKUD_205218</name>
</gene>
<keyword evidence="3" id="KW-1185">Reference proteome</keyword>
<reference evidence="3" key="2">
    <citation type="journal article" date="2011" name="G3 (Bethesda)">
        <title>The awesome power of yeast evolutionary genetics: New genome sequences and strain resources for the Saccharomyces sensu stricto genus.</title>
        <authorList>
            <person name="Scannell D.R."/>
            <person name="Zill O.A."/>
            <person name="Rokas A."/>
            <person name="Payen C."/>
            <person name="Dunham M.J."/>
            <person name="Eisen M.B."/>
            <person name="Rine J."/>
            <person name="Johnston M."/>
            <person name="Hittinger C.T."/>
        </authorList>
    </citation>
    <scope>GENOME REANNOTATION</scope>
    <source>
        <strain evidence="3">ATCC MYA-4449 / AS 2.2408 / CBS 8840 / NBRC 1802 / NCYC 2889</strain>
    </source>
</reference>
<proteinExistence type="predicted"/>
<keyword evidence="1" id="KW-0812">Transmembrane</keyword>
<reference evidence="2 3" key="1">
    <citation type="journal article" date="2003" name="Science">
        <title>Finding functional features in Saccharomyces genomes by phylogenetic footprinting.</title>
        <authorList>
            <person name="Cliften P.F."/>
            <person name="Sudarsanam P."/>
            <person name="Desikan A."/>
            <person name="Fulton L."/>
            <person name="Fulton B."/>
            <person name="Majors J."/>
            <person name="Waterston R."/>
            <person name="Cohen B.A."/>
            <person name="Johnston M."/>
        </authorList>
    </citation>
    <scope>NUCLEOTIDE SEQUENCE [LARGE SCALE GENOMIC DNA]</scope>
    <source>
        <strain evidence="3">ATCC MYA-4449 / AS 2.2408 / CBS 8840 / NBRC 1802 / NCYC 2889</strain>
    </source>
</reference>
<dbReference type="HOGENOM" id="CLU_187868_0_0_1"/>
<sequence>MPDFSNSDLNSFIACLKSLSIKILIICHGFIVFPSLDAASKSIKFFSIITLLTCSSFSRTLGFEFISSISFCTFMCASILSLGCLSSQDWA</sequence>